<organism evidence="1 2">
    <name type="scientific">Pseudomonas orientalis</name>
    <dbReference type="NCBI Taxonomy" id="76758"/>
    <lineage>
        <taxon>Bacteria</taxon>
        <taxon>Pseudomonadati</taxon>
        <taxon>Pseudomonadota</taxon>
        <taxon>Gammaproteobacteria</taxon>
        <taxon>Pseudomonadales</taxon>
        <taxon>Pseudomonadaceae</taxon>
        <taxon>Pseudomonas</taxon>
    </lineage>
</organism>
<dbReference type="SUPFAM" id="SSF143081">
    <property type="entry name" value="BB1717-like"/>
    <property type="match status" value="1"/>
</dbReference>
<dbReference type="Pfam" id="PF02586">
    <property type="entry name" value="SRAP"/>
    <property type="match status" value="1"/>
</dbReference>
<evidence type="ECO:0008006" key="3">
    <source>
        <dbReference type="Google" id="ProtNLM"/>
    </source>
</evidence>
<accession>A0A4Q7CVR1</accession>
<dbReference type="GO" id="GO:0106300">
    <property type="term" value="P:protein-DNA covalent cross-linking repair"/>
    <property type="evidence" value="ECO:0007669"/>
    <property type="project" value="InterPro"/>
</dbReference>
<dbReference type="EMBL" id="SGFE01000036">
    <property type="protein sequence ID" value="RZI30376.1"/>
    <property type="molecule type" value="Genomic_DNA"/>
</dbReference>
<evidence type="ECO:0000313" key="2">
    <source>
        <dbReference type="Proteomes" id="UP000293369"/>
    </source>
</evidence>
<comment type="caution">
    <text evidence="1">The sequence shown here is derived from an EMBL/GenBank/DDBJ whole genome shotgun (WGS) entry which is preliminary data.</text>
</comment>
<dbReference type="GO" id="GO:0003697">
    <property type="term" value="F:single-stranded DNA binding"/>
    <property type="evidence" value="ECO:0007669"/>
    <property type="project" value="InterPro"/>
</dbReference>
<gene>
    <name evidence="1" type="ORF">EUX57_17955</name>
</gene>
<name>A0A4Q7CVR1_9PSED</name>
<dbReference type="InterPro" id="IPR036590">
    <property type="entry name" value="SRAP-like"/>
</dbReference>
<reference evidence="1 2" key="1">
    <citation type="submission" date="2019-02" db="EMBL/GenBank/DDBJ databases">
        <title>Pseudomonas spp from wheat grain.</title>
        <authorList>
            <person name="Cho G.-S."/>
            <person name="Franz C.M.A.P."/>
        </authorList>
    </citation>
    <scope>NUCLEOTIDE SEQUENCE [LARGE SCALE GENOMIC DNA]</scope>
    <source>
        <strain evidence="1 2">133NRW</strain>
    </source>
</reference>
<dbReference type="Gene3D" id="3.90.1680.10">
    <property type="entry name" value="SOS response associated peptidase-like"/>
    <property type="match status" value="2"/>
</dbReference>
<evidence type="ECO:0000313" key="1">
    <source>
        <dbReference type="EMBL" id="RZI30376.1"/>
    </source>
</evidence>
<dbReference type="InterPro" id="IPR003738">
    <property type="entry name" value="SRAP"/>
</dbReference>
<protein>
    <recommendedName>
        <fullName evidence="3">Abasic site processing protein</fullName>
    </recommendedName>
</protein>
<dbReference type="AlphaFoldDB" id="A0A4Q7CVR1"/>
<sequence length="147" mass="16751">MCSHYEAPAPQRVADTFGVEPYEQGKLNLWPGYIGPFIRSAEHVDLEAESPASNEVLVGSFGLIPCWSKDTKIARKTYNCRSETASAKPSFRNAWRQARHCIHKPEDEKRMVIILPKGLYGDWLKAPTGESMEFMREYPADRMKVTM</sequence>
<dbReference type="RefSeq" id="WP_130138753.1">
    <property type="nucleotide sequence ID" value="NZ_SGFE01000036.1"/>
</dbReference>
<proteinExistence type="predicted"/>
<dbReference type="Proteomes" id="UP000293369">
    <property type="component" value="Unassembled WGS sequence"/>
</dbReference>